<keyword evidence="4" id="KW-1185">Reference proteome</keyword>
<feature type="region of interest" description="Disordered" evidence="1">
    <location>
        <begin position="355"/>
        <end position="374"/>
    </location>
</feature>
<accession>A0AAN7UYT3</accession>
<proteinExistence type="predicted"/>
<organism evidence="3 4">
    <name type="scientific">Pyrocoelia pectoralis</name>
    <dbReference type="NCBI Taxonomy" id="417401"/>
    <lineage>
        <taxon>Eukaryota</taxon>
        <taxon>Metazoa</taxon>
        <taxon>Ecdysozoa</taxon>
        <taxon>Arthropoda</taxon>
        <taxon>Hexapoda</taxon>
        <taxon>Insecta</taxon>
        <taxon>Pterygota</taxon>
        <taxon>Neoptera</taxon>
        <taxon>Endopterygota</taxon>
        <taxon>Coleoptera</taxon>
        <taxon>Polyphaga</taxon>
        <taxon>Elateriformia</taxon>
        <taxon>Elateroidea</taxon>
        <taxon>Lampyridae</taxon>
        <taxon>Lampyrinae</taxon>
        <taxon>Pyrocoelia</taxon>
    </lineage>
</organism>
<reference evidence="3 4" key="1">
    <citation type="journal article" date="2024" name="Insects">
        <title>An Improved Chromosome-Level Genome Assembly of the Firefly Pyrocoelia pectoralis.</title>
        <authorList>
            <person name="Fu X."/>
            <person name="Meyer-Rochow V.B."/>
            <person name="Ballantyne L."/>
            <person name="Zhu X."/>
        </authorList>
    </citation>
    <scope>NUCLEOTIDE SEQUENCE [LARGE SCALE GENOMIC DNA]</scope>
    <source>
        <strain evidence="3">XCY_ONT2</strain>
    </source>
</reference>
<dbReference type="AlphaFoldDB" id="A0AAN7UYT3"/>
<evidence type="ECO:0000259" key="2">
    <source>
        <dbReference type="Pfam" id="PF25273"/>
    </source>
</evidence>
<protein>
    <recommendedName>
        <fullName evidence="2">DUF7869 domain-containing protein</fullName>
    </recommendedName>
</protein>
<dbReference type="Proteomes" id="UP001329430">
    <property type="component" value="Chromosome 8"/>
</dbReference>
<comment type="caution">
    <text evidence="3">The sequence shown here is derived from an EMBL/GenBank/DDBJ whole genome shotgun (WGS) entry which is preliminary data.</text>
</comment>
<sequence length="810" mass="93809">MNTRAGRILEAALARNQERLDNDLNIITCFNDKDFDEMPFDIVLNSDDVNEKELGKDIALCDQNFQLETSNLIAEFETSDISLLENAVSYYPPTRPPSSNNIETLISNGHFPASSLIDDKFSTSNTNNLAATSIQDDLYNINSLPNGQKSKLKLVEYDTSSEDDHDNKSEENITESLKNKQTLFKRYNSDRSFFSIENCNEDSDFRFSDESSGMNDNEEGLVGNSGIRKKKKLNKKSMQKAENSFGNGRIVNDIPCKVRCQNRCAQKFTNSERHDIHEFYWGLGNYERQHNWLLTCTEKIPIRRRVQTASVSRRRNTYKYFIDWNDRRVEVCQQYLLKTLHISQMTLRYTVSKSVQKSAKPDERGKHAPHNKTPKNVKEEVHNFIKKLPAVPSHYCRNKSTRKYLPNELKNVSFLYRIFLKHQEEILSCARPSLKIFKEIFLKDFNLGFHQPKKDKCRICECRKDIDFQETQGSKDALVKHLQMKEQSKELFLADQKKYLTDDSYICASFDLQKVLNTPHGDNMLLYYSRKYAVFNETVYESGTRNGICFLWGESDGNRGSNEICSIIFKYLESLDGKTTLKHVSLYCDSCSGQNRNRAMLAMLQQFVHVYAKNLESIKIVFLLPGHTYMPVDSVHATIERFVRKRIVWAPSEWDTIVSNARISPKAFDVVRMQHTEFKNWKKFGDESFSFNVKTSDGQVFKISQVKQAIFQKGKSNFEVNYKYDTSSGMEVLMGQKKGRRNQFAVMSEVLYPGKLPISALKKTNLDKLCTQNVIPKRYHQEFFDLRSKASVRDTLPETDCEDLTDEENP</sequence>
<dbReference type="EMBL" id="JAVRBK010000008">
    <property type="protein sequence ID" value="KAK5639730.1"/>
    <property type="molecule type" value="Genomic_DNA"/>
</dbReference>
<dbReference type="InterPro" id="IPR057191">
    <property type="entry name" value="DUF7869"/>
</dbReference>
<evidence type="ECO:0000256" key="1">
    <source>
        <dbReference type="SAM" id="MobiDB-lite"/>
    </source>
</evidence>
<dbReference type="PANTHER" id="PTHR10773:SF19">
    <property type="match status" value="1"/>
</dbReference>
<evidence type="ECO:0000313" key="3">
    <source>
        <dbReference type="EMBL" id="KAK5639730.1"/>
    </source>
</evidence>
<gene>
    <name evidence="3" type="ORF">RI129_010541</name>
</gene>
<dbReference type="Pfam" id="PF25273">
    <property type="entry name" value="DUF7869"/>
    <property type="match status" value="1"/>
</dbReference>
<feature type="domain" description="DUF7869" evidence="2">
    <location>
        <begin position="548"/>
        <end position="706"/>
    </location>
</feature>
<dbReference type="PANTHER" id="PTHR10773">
    <property type="entry name" value="DNA-DIRECTED RNA POLYMERASES I, II, AND III SUBUNIT RPABC2"/>
    <property type="match status" value="1"/>
</dbReference>
<name>A0AAN7UYT3_9COLE</name>
<evidence type="ECO:0000313" key="4">
    <source>
        <dbReference type="Proteomes" id="UP001329430"/>
    </source>
</evidence>